<protein>
    <submittedName>
        <fullName evidence="2">Uncharacterized protein</fullName>
    </submittedName>
</protein>
<organism evidence="2 3">
    <name type="scientific">Tritrichomonas foetus</name>
    <dbReference type="NCBI Taxonomy" id="1144522"/>
    <lineage>
        <taxon>Eukaryota</taxon>
        <taxon>Metamonada</taxon>
        <taxon>Parabasalia</taxon>
        <taxon>Tritrichomonadida</taxon>
        <taxon>Tritrichomonadidae</taxon>
        <taxon>Tritrichomonas</taxon>
    </lineage>
</organism>
<dbReference type="EMBL" id="MLAK01000156">
    <property type="protein sequence ID" value="OHT16035.1"/>
    <property type="molecule type" value="Genomic_DNA"/>
</dbReference>
<evidence type="ECO:0000256" key="1">
    <source>
        <dbReference type="SAM" id="MobiDB-lite"/>
    </source>
</evidence>
<comment type="caution">
    <text evidence="2">The sequence shown here is derived from an EMBL/GenBank/DDBJ whole genome shotgun (WGS) entry which is preliminary data.</text>
</comment>
<feature type="region of interest" description="Disordered" evidence="1">
    <location>
        <begin position="1"/>
        <end position="23"/>
    </location>
</feature>
<dbReference type="GeneID" id="94832011"/>
<evidence type="ECO:0000313" key="2">
    <source>
        <dbReference type="EMBL" id="OHT16035.1"/>
    </source>
</evidence>
<feature type="compositionally biased region" description="Basic residues" evidence="1">
    <location>
        <begin position="305"/>
        <end position="324"/>
    </location>
</feature>
<dbReference type="RefSeq" id="XP_068369171.1">
    <property type="nucleotide sequence ID" value="XM_068497307.1"/>
</dbReference>
<name>A0A1J4KXQ4_9EUKA</name>
<feature type="region of interest" description="Disordered" evidence="1">
    <location>
        <begin position="213"/>
        <end position="250"/>
    </location>
</feature>
<dbReference type="Proteomes" id="UP000179807">
    <property type="component" value="Unassembled WGS sequence"/>
</dbReference>
<proteinExistence type="predicted"/>
<accession>A0A1J4KXQ4</accession>
<keyword evidence="3" id="KW-1185">Reference proteome</keyword>
<dbReference type="VEuPathDB" id="TrichDB:TRFO_13524"/>
<dbReference type="AlphaFoldDB" id="A0A1J4KXQ4"/>
<feature type="region of interest" description="Disordered" evidence="1">
    <location>
        <begin position="471"/>
        <end position="498"/>
    </location>
</feature>
<gene>
    <name evidence="2" type="ORF">TRFO_13524</name>
</gene>
<reference evidence="2" key="1">
    <citation type="submission" date="2016-10" db="EMBL/GenBank/DDBJ databases">
        <authorList>
            <person name="Benchimol M."/>
            <person name="Almeida L.G."/>
            <person name="Vasconcelos A.T."/>
            <person name="Perreira-Neves A."/>
            <person name="Rosa I.A."/>
            <person name="Tasca T."/>
            <person name="Bogo M.R."/>
            <person name="de Souza W."/>
        </authorList>
    </citation>
    <scope>NUCLEOTIDE SEQUENCE [LARGE SCALE GENOMIC DNA]</scope>
    <source>
        <strain evidence="2">K</strain>
    </source>
</reference>
<feature type="region of interest" description="Disordered" evidence="1">
    <location>
        <begin position="60"/>
        <end position="90"/>
    </location>
</feature>
<sequence length="712" mass="83766">MPPIRPPPLKDSEWNPESPSKTKNFVIKCMPKGHHILSGFNKEEEKAFNPQGAMELLKRRFAKFTQPKEEKEQPNKRKRRRKKDDDDDEVFNYNEFYQSMRNPANLSMKRKKKANTNKKATPLFLPVIYRMDSKSIMNRMRNIEEKEKNKSNASRSSKSRRKGLNSDHEYDYDEEEFNDQNDEYKQKVAVSATLNDVYDRIVKCEAVNRIKLSRSGSRYSKSRSKRSFTSSKSSFARTNQRMRNNARGKFDRKKMMESIRANKDEIQLYLLAQQNVVQQLDSESSSEYYPEEEENLNSDNERSPRSSRIKSTRHSVRKSTRSHKTARDENGEYYYNYSDYSYNYDYEDYSDEENDKTHKGKKMKKHKYYRRRRNSNDEYSDYSYYSYYSEYTDEENEGKETHIQENIPESIQENIQNLVNTENEVVETEEEEVNEAHVSINDIAIEEEEEIYENIVDDQGNLIKVLSSRSNVKSSRSTQNTTNEGIVEEAKRKRKKRRHTKYINFSDTLDNRVNNENINNDESMYYSSEYYDSKKEEEEIVDFQDNDANGENLNNKFSKTAKKNDYNIDDSLNEIVQNKINKLANTVNIRSKHADKISLVDQDTQKPSYIPKLAISSIIPHDTLPKKNKHRIPIPQMPNTQPKPIVSHSMKYKNNGTSYRNMIQKRYPIDKLSASTRLTSRLLNQTDNPYENGLYSGTVVKTISSGVLPVKH</sequence>
<feature type="region of interest" description="Disordered" evidence="1">
    <location>
        <begin position="142"/>
        <end position="178"/>
    </location>
</feature>
<feature type="region of interest" description="Disordered" evidence="1">
    <location>
        <begin position="281"/>
        <end position="330"/>
    </location>
</feature>
<evidence type="ECO:0000313" key="3">
    <source>
        <dbReference type="Proteomes" id="UP000179807"/>
    </source>
</evidence>
<feature type="compositionally biased region" description="Basic and acidic residues" evidence="1">
    <location>
        <begin position="66"/>
        <end position="75"/>
    </location>
</feature>